<evidence type="ECO:0000256" key="5">
    <source>
        <dbReference type="ARBA" id="ARBA00022857"/>
    </source>
</evidence>
<dbReference type="Pfam" id="PF02558">
    <property type="entry name" value="ApbA"/>
    <property type="match status" value="1"/>
</dbReference>
<reference evidence="12 13" key="1">
    <citation type="submission" date="2020-01" db="EMBL/GenBank/DDBJ databases">
        <title>Ponticoccus aerotolerans gen. nov., sp. nov., an anaerobic bacterium and proposal of Ponticoccusceae fam. nov., Ponticoccusles ord. nov. and Ponticoccuse classis nov. in the phylum Kiritimatiellaeota.</title>
        <authorList>
            <person name="Zhou L.Y."/>
            <person name="Du Z.J."/>
        </authorList>
    </citation>
    <scope>NUCLEOTIDE SEQUENCE [LARGE SCALE GENOMIC DNA]</scope>
    <source>
        <strain evidence="12 13">S-5007</strain>
    </source>
</reference>
<organism evidence="12 13">
    <name type="scientific">Tichowtungia aerotolerans</name>
    <dbReference type="NCBI Taxonomy" id="2697043"/>
    <lineage>
        <taxon>Bacteria</taxon>
        <taxon>Pseudomonadati</taxon>
        <taxon>Kiritimatiellota</taxon>
        <taxon>Tichowtungiia</taxon>
        <taxon>Tichowtungiales</taxon>
        <taxon>Tichowtungiaceae</taxon>
        <taxon>Tichowtungia</taxon>
    </lineage>
</organism>
<dbReference type="NCBIfam" id="NF004887">
    <property type="entry name" value="PRK06249.1"/>
    <property type="match status" value="1"/>
</dbReference>
<dbReference type="Gene3D" id="3.40.50.720">
    <property type="entry name" value="NAD(P)-binding Rossmann-like Domain"/>
    <property type="match status" value="1"/>
</dbReference>
<feature type="domain" description="Ketopantoate reductase C-terminal" evidence="11">
    <location>
        <begin position="185"/>
        <end position="307"/>
    </location>
</feature>
<dbReference type="InterPro" id="IPR013332">
    <property type="entry name" value="KPR_N"/>
</dbReference>
<dbReference type="InterPro" id="IPR051402">
    <property type="entry name" value="KPR-Related"/>
</dbReference>
<dbReference type="KEGG" id="taer:GT409_11290"/>
<evidence type="ECO:0000256" key="6">
    <source>
        <dbReference type="ARBA" id="ARBA00023002"/>
    </source>
</evidence>
<evidence type="ECO:0000256" key="9">
    <source>
        <dbReference type="RuleBase" id="RU362068"/>
    </source>
</evidence>
<dbReference type="GO" id="GO:0015940">
    <property type="term" value="P:pantothenate biosynthetic process"/>
    <property type="evidence" value="ECO:0007669"/>
    <property type="project" value="UniProtKB-UniPathway"/>
</dbReference>
<evidence type="ECO:0000256" key="4">
    <source>
        <dbReference type="ARBA" id="ARBA00019465"/>
    </source>
</evidence>
<accession>A0A6P1MEG9</accession>
<dbReference type="InterPro" id="IPR036291">
    <property type="entry name" value="NAD(P)-bd_dom_sf"/>
</dbReference>
<dbReference type="SUPFAM" id="SSF51735">
    <property type="entry name" value="NAD(P)-binding Rossmann-fold domains"/>
    <property type="match status" value="1"/>
</dbReference>
<keyword evidence="9" id="KW-0566">Pantothenate biosynthesis</keyword>
<sequence>MNRFKSIAVIGTGAIGGYYGGLLQRSGQNVHFLLHSDYEHVREHGLRIDSKNGDFTLPQVNAWRTAADMPMCDLVLVALKTTANQILPEILPHVVHEHSTVLVLQNGLGSDDDVASVIGAERVIGGLCFICSGKVGPGHIHHQDFGMITLGEYRADGSAAGLTPRLKALGALLESAGIPIRMEEDLLLARWKKLVWNIPFNGLSVVKNCLTDTLMSDPETRALCRRLMEEVAAGSVACARPVETAFIDQMLDYTGSMTPYAPSMKLDYDHGRPLELEAIYGNPLRAARAAGVEMPETQKLYDQLRELSA</sequence>
<gene>
    <name evidence="12" type="ORF">GT409_11290</name>
</gene>
<keyword evidence="6 9" id="KW-0560">Oxidoreductase</keyword>
<protein>
    <recommendedName>
        <fullName evidence="4 9">2-dehydropantoate 2-reductase</fullName>
        <ecNumber evidence="3 9">1.1.1.169</ecNumber>
    </recommendedName>
    <alternativeName>
        <fullName evidence="7 9">Ketopantoate reductase</fullName>
    </alternativeName>
</protein>
<comment type="similarity">
    <text evidence="2 9">Belongs to the ketopantoate reductase family.</text>
</comment>
<dbReference type="Gene3D" id="1.10.1040.10">
    <property type="entry name" value="N-(1-d-carboxylethyl)-l-norvaline Dehydrogenase, domain 2"/>
    <property type="match status" value="1"/>
</dbReference>
<dbReference type="InterPro" id="IPR013328">
    <property type="entry name" value="6PGD_dom2"/>
</dbReference>
<evidence type="ECO:0000256" key="3">
    <source>
        <dbReference type="ARBA" id="ARBA00013014"/>
    </source>
</evidence>
<dbReference type="RefSeq" id="WP_160629185.1">
    <property type="nucleotide sequence ID" value="NZ_CP047593.1"/>
</dbReference>
<evidence type="ECO:0000259" key="11">
    <source>
        <dbReference type="Pfam" id="PF08546"/>
    </source>
</evidence>
<proteinExistence type="inferred from homology"/>
<dbReference type="InterPro" id="IPR003710">
    <property type="entry name" value="ApbA"/>
</dbReference>
<evidence type="ECO:0000256" key="2">
    <source>
        <dbReference type="ARBA" id="ARBA00007870"/>
    </source>
</evidence>
<dbReference type="EC" id="1.1.1.169" evidence="3 9"/>
<dbReference type="GO" id="GO:0008677">
    <property type="term" value="F:2-dehydropantoate 2-reductase activity"/>
    <property type="evidence" value="ECO:0007669"/>
    <property type="project" value="UniProtKB-EC"/>
</dbReference>
<comment type="pathway">
    <text evidence="1 9">Cofactor biosynthesis; (R)-pantothenate biosynthesis; (R)-pantoate from 3-methyl-2-oxobutanoate: step 2/2.</text>
</comment>
<feature type="domain" description="Ketopantoate reductase N-terminal" evidence="10">
    <location>
        <begin position="7"/>
        <end position="154"/>
    </location>
</feature>
<evidence type="ECO:0000256" key="7">
    <source>
        <dbReference type="ARBA" id="ARBA00032024"/>
    </source>
</evidence>
<dbReference type="Proteomes" id="UP000464954">
    <property type="component" value="Chromosome"/>
</dbReference>
<evidence type="ECO:0000313" key="12">
    <source>
        <dbReference type="EMBL" id="QHI70006.1"/>
    </source>
</evidence>
<evidence type="ECO:0000256" key="8">
    <source>
        <dbReference type="ARBA" id="ARBA00048793"/>
    </source>
</evidence>
<dbReference type="PANTHER" id="PTHR21708:SF26">
    <property type="entry name" value="2-DEHYDROPANTOATE 2-REDUCTASE"/>
    <property type="match status" value="1"/>
</dbReference>
<name>A0A6P1MEG9_9BACT</name>
<dbReference type="AlphaFoldDB" id="A0A6P1MEG9"/>
<keyword evidence="5 9" id="KW-0521">NADP</keyword>
<comment type="catalytic activity">
    <reaction evidence="8 9">
        <text>(R)-pantoate + NADP(+) = 2-dehydropantoate + NADPH + H(+)</text>
        <dbReference type="Rhea" id="RHEA:16233"/>
        <dbReference type="ChEBI" id="CHEBI:11561"/>
        <dbReference type="ChEBI" id="CHEBI:15378"/>
        <dbReference type="ChEBI" id="CHEBI:15980"/>
        <dbReference type="ChEBI" id="CHEBI:57783"/>
        <dbReference type="ChEBI" id="CHEBI:58349"/>
        <dbReference type="EC" id="1.1.1.169"/>
    </reaction>
</comment>
<keyword evidence="13" id="KW-1185">Reference proteome</keyword>
<dbReference type="InterPro" id="IPR008927">
    <property type="entry name" value="6-PGluconate_DH-like_C_sf"/>
</dbReference>
<dbReference type="FunFam" id="1.10.1040.10:FF:000017">
    <property type="entry name" value="2-dehydropantoate 2-reductase"/>
    <property type="match status" value="1"/>
</dbReference>
<evidence type="ECO:0000313" key="13">
    <source>
        <dbReference type="Proteomes" id="UP000464954"/>
    </source>
</evidence>
<dbReference type="UniPathway" id="UPA00028">
    <property type="reaction ID" value="UER00004"/>
</dbReference>
<dbReference type="InterPro" id="IPR013752">
    <property type="entry name" value="KPA_reductase"/>
</dbReference>
<evidence type="ECO:0000256" key="1">
    <source>
        <dbReference type="ARBA" id="ARBA00004994"/>
    </source>
</evidence>
<dbReference type="EMBL" id="CP047593">
    <property type="protein sequence ID" value="QHI70006.1"/>
    <property type="molecule type" value="Genomic_DNA"/>
</dbReference>
<dbReference type="NCBIfam" id="TIGR00745">
    <property type="entry name" value="apbA_panE"/>
    <property type="match status" value="1"/>
</dbReference>
<evidence type="ECO:0000259" key="10">
    <source>
        <dbReference type="Pfam" id="PF02558"/>
    </source>
</evidence>
<dbReference type="PANTHER" id="PTHR21708">
    <property type="entry name" value="PROBABLE 2-DEHYDROPANTOATE 2-REDUCTASE"/>
    <property type="match status" value="1"/>
</dbReference>
<comment type="function">
    <text evidence="9">Catalyzes the NADPH-dependent reduction of ketopantoate into pantoic acid.</text>
</comment>
<dbReference type="SUPFAM" id="SSF48179">
    <property type="entry name" value="6-phosphogluconate dehydrogenase C-terminal domain-like"/>
    <property type="match status" value="1"/>
</dbReference>
<dbReference type="GO" id="GO:0005737">
    <property type="term" value="C:cytoplasm"/>
    <property type="evidence" value="ECO:0007669"/>
    <property type="project" value="TreeGrafter"/>
</dbReference>
<dbReference type="Pfam" id="PF08546">
    <property type="entry name" value="ApbA_C"/>
    <property type="match status" value="1"/>
</dbReference>